<organism evidence="2">
    <name type="scientific">viral metagenome</name>
    <dbReference type="NCBI Taxonomy" id="1070528"/>
    <lineage>
        <taxon>unclassified sequences</taxon>
        <taxon>metagenomes</taxon>
        <taxon>organismal metagenomes</taxon>
    </lineage>
</organism>
<feature type="compositionally biased region" description="Polar residues" evidence="1">
    <location>
        <begin position="126"/>
        <end position="153"/>
    </location>
</feature>
<protein>
    <submittedName>
        <fullName evidence="2">Uncharacterized protein</fullName>
    </submittedName>
</protein>
<feature type="compositionally biased region" description="Low complexity" evidence="1">
    <location>
        <begin position="491"/>
        <end position="503"/>
    </location>
</feature>
<accession>A0A6C0BCU7</accession>
<feature type="compositionally biased region" description="Basic residues" evidence="1">
    <location>
        <begin position="178"/>
        <end position="191"/>
    </location>
</feature>
<proteinExistence type="predicted"/>
<feature type="region of interest" description="Disordered" evidence="1">
    <location>
        <begin position="42"/>
        <end position="106"/>
    </location>
</feature>
<feature type="compositionally biased region" description="Basic and acidic residues" evidence="1">
    <location>
        <begin position="154"/>
        <end position="168"/>
    </location>
</feature>
<evidence type="ECO:0000313" key="2">
    <source>
        <dbReference type="EMBL" id="QHS90087.1"/>
    </source>
</evidence>
<reference evidence="2" key="1">
    <citation type="journal article" date="2020" name="Nature">
        <title>Giant virus diversity and host interactions through global metagenomics.</title>
        <authorList>
            <person name="Schulz F."/>
            <person name="Roux S."/>
            <person name="Paez-Espino D."/>
            <person name="Jungbluth S."/>
            <person name="Walsh D.A."/>
            <person name="Denef V.J."/>
            <person name="McMahon K.D."/>
            <person name="Konstantinidis K.T."/>
            <person name="Eloe-Fadrosh E.A."/>
            <person name="Kyrpides N.C."/>
            <person name="Woyke T."/>
        </authorList>
    </citation>
    <scope>NUCLEOTIDE SEQUENCE</scope>
    <source>
        <strain evidence="2">GVMAG-M-3300010160-4</strain>
    </source>
</reference>
<feature type="region of interest" description="Disordered" evidence="1">
    <location>
        <begin position="491"/>
        <end position="520"/>
    </location>
</feature>
<dbReference type="AlphaFoldDB" id="A0A6C0BCU7"/>
<feature type="compositionally biased region" description="Basic and acidic residues" evidence="1">
    <location>
        <begin position="240"/>
        <end position="256"/>
    </location>
</feature>
<feature type="compositionally biased region" description="Low complexity" evidence="1">
    <location>
        <begin position="192"/>
        <end position="203"/>
    </location>
</feature>
<evidence type="ECO:0000256" key="1">
    <source>
        <dbReference type="SAM" id="MobiDB-lite"/>
    </source>
</evidence>
<dbReference type="EMBL" id="MN739125">
    <property type="protein sequence ID" value="QHS90087.1"/>
    <property type="molecule type" value="Genomic_DNA"/>
</dbReference>
<sequence>METVTPGEKIKECNNGKLGYQVRGMAYQAYKVKRRTIISSPDHIESSKNHSSATPNILGNNNLLNESVSHSSNSRNKNFKMEDNPENYSKNLKYESYSPNVPEVSLPGGTVYKILDDKDGISVTNSYQKSLDKNQYTPRSYNNINKNSDNENLSQDRHSNHSSNERYRGTFGIPRNSKSTRYRQKHSKKARSPSPISEYSESSYDSDEEERIQKRKERKEAEHRRNQMMDIILQDYFDRKQKEKDESKKQDNKENTSSKINEPSFQVPKAEPAQKQKIPNYNDLSDEDKEKAKNKFIDLYQRLINSYPEWTIKLPDFENLPLRIIHERYEEVVKAICIYQTAMKWKVYLIIIIAAIEYYGYNVKGYTYLKGLLKSQIKSIHKYNGYLIEIAEQFYSDESGEDWPLWVRFLGTIASGLTSFCGINGLSKACNMEAPDFVFEQADKFVSPPEGTAKLRTDGISDLPTPPTGFQNPDTIVNVIGKIFNTFTGNGTNTSSSAPTATAQPVNQKNPDDDYTNIEF</sequence>
<name>A0A6C0BCU7_9ZZZZ</name>
<feature type="region of interest" description="Disordered" evidence="1">
    <location>
        <begin position="240"/>
        <end position="285"/>
    </location>
</feature>
<feature type="compositionally biased region" description="Polar residues" evidence="1">
    <location>
        <begin position="49"/>
        <end position="76"/>
    </location>
</feature>
<feature type="region of interest" description="Disordered" evidence="1">
    <location>
        <begin position="126"/>
        <end position="226"/>
    </location>
</feature>